<dbReference type="SUPFAM" id="SSF47240">
    <property type="entry name" value="Ferritin-like"/>
    <property type="match status" value="1"/>
</dbReference>
<dbReference type="InterPro" id="IPR047114">
    <property type="entry name" value="YciF"/>
</dbReference>
<name>A0ABV2T7C7_9BACT</name>
<evidence type="ECO:0000313" key="1">
    <source>
        <dbReference type="EMBL" id="MET6998943.1"/>
    </source>
</evidence>
<organism evidence="1 2">
    <name type="scientific">Chitinophaga defluvii</name>
    <dbReference type="NCBI Taxonomy" id="3163343"/>
    <lineage>
        <taxon>Bacteria</taxon>
        <taxon>Pseudomonadati</taxon>
        <taxon>Bacteroidota</taxon>
        <taxon>Chitinophagia</taxon>
        <taxon>Chitinophagales</taxon>
        <taxon>Chitinophagaceae</taxon>
        <taxon>Chitinophaga</taxon>
    </lineage>
</organism>
<evidence type="ECO:0000313" key="2">
    <source>
        <dbReference type="Proteomes" id="UP001549749"/>
    </source>
</evidence>
<sequence length="165" mass="18036">MAHSKFHKLFLDELKDIYWAEKSLVKALPKMKKGATSVELASAIDDHLEATKGHVARLEQAFELLGAKAAAKKCEAMAGLITEGEEVLADTEEDSMVRDAGIIICSQKIEHYEIAAYGSLRTFASKMGHDEVAALLEQTLKEEKEADSLLTEIAESSVNEEAVAE</sequence>
<accession>A0ABV2T7C7</accession>
<dbReference type="Gene3D" id="1.20.1260.10">
    <property type="match status" value="1"/>
</dbReference>
<dbReference type="InterPro" id="IPR012347">
    <property type="entry name" value="Ferritin-like"/>
</dbReference>
<dbReference type="InterPro" id="IPR010287">
    <property type="entry name" value="DUF892_YciF-like"/>
</dbReference>
<dbReference type="InterPro" id="IPR009078">
    <property type="entry name" value="Ferritin-like_SF"/>
</dbReference>
<gene>
    <name evidence="1" type="ORF">ABR189_16275</name>
</gene>
<dbReference type="RefSeq" id="WP_354661510.1">
    <property type="nucleotide sequence ID" value="NZ_JBEXAC010000002.1"/>
</dbReference>
<protein>
    <submittedName>
        <fullName evidence="1">Ferritin-like domain-containing protein</fullName>
    </submittedName>
</protein>
<reference evidence="1 2" key="1">
    <citation type="submission" date="2024-06" db="EMBL/GenBank/DDBJ databases">
        <title>Chitinophaga defluvii sp. nov., isolated from municipal sewage.</title>
        <authorList>
            <person name="Zhang L."/>
        </authorList>
    </citation>
    <scope>NUCLEOTIDE SEQUENCE [LARGE SCALE GENOMIC DNA]</scope>
    <source>
        <strain evidence="1 2">H8</strain>
    </source>
</reference>
<dbReference type="EMBL" id="JBEXAC010000002">
    <property type="protein sequence ID" value="MET6998943.1"/>
    <property type="molecule type" value="Genomic_DNA"/>
</dbReference>
<dbReference type="PANTHER" id="PTHR30565">
    <property type="entry name" value="PROTEIN YCIF"/>
    <property type="match status" value="1"/>
</dbReference>
<keyword evidence="2" id="KW-1185">Reference proteome</keyword>
<dbReference type="PANTHER" id="PTHR30565:SF9">
    <property type="entry name" value="PROTEIN YCIF"/>
    <property type="match status" value="1"/>
</dbReference>
<dbReference type="CDD" id="cd07909">
    <property type="entry name" value="YciF"/>
    <property type="match status" value="1"/>
</dbReference>
<dbReference type="Proteomes" id="UP001549749">
    <property type="component" value="Unassembled WGS sequence"/>
</dbReference>
<comment type="caution">
    <text evidence="1">The sequence shown here is derived from an EMBL/GenBank/DDBJ whole genome shotgun (WGS) entry which is preliminary data.</text>
</comment>
<proteinExistence type="predicted"/>
<dbReference type="Pfam" id="PF05974">
    <property type="entry name" value="DUF892"/>
    <property type="match status" value="1"/>
</dbReference>